<dbReference type="GO" id="GO:1990281">
    <property type="term" value="C:efflux pump complex"/>
    <property type="evidence" value="ECO:0007669"/>
    <property type="project" value="TreeGrafter"/>
</dbReference>
<feature type="domain" description="Multidrug resistance protein MdtA-like barrel-sandwich hybrid" evidence="3">
    <location>
        <begin position="76"/>
        <end position="258"/>
    </location>
</feature>
<dbReference type="SUPFAM" id="SSF111369">
    <property type="entry name" value="HlyD-like secretion proteins"/>
    <property type="match status" value="1"/>
</dbReference>
<dbReference type="HOGENOM" id="CLU_018816_18_4_6"/>
<dbReference type="OrthoDB" id="8524475at2"/>
<feature type="coiled-coil region" evidence="2">
    <location>
        <begin position="161"/>
        <end position="230"/>
    </location>
</feature>
<comment type="similarity">
    <text evidence="1">Belongs to the membrane fusion protein (MFP) (TC 8.A.1) family.</text>
</comment>
<evidence type="ECO:0000256" key="2">
    <source>
        <dbReference type="SAM" id="Coils"/>
    </source>
</evidence>
<evidence type="ECO:0000313" key="4">
    <source>
        <dbReference type="EMBL" id="EAR08873.1"/>
    </source>
</evidence>
<dbReference type="EMBL" id="AAOE01000015">
    <property type="protein sequence ID" value="EAR08873.1"/>
    <property type="molecule type" value="Genomic_DNA"/>
</dbReference>
<name>A4BG78_9GAMM</name>
<comment type="caution">
    <text evidence="4">The sequence shown here is derived from an EMBL/GenBank/DDBJ whole genome shotgun (WGS) entry which is preliminary data.</text>
</comment>
<dbReference type="GO" id="GO:0015562">
    <property type="term" value="F:efflux transmembrane transporter activity"/>
    <property type="evidence" value="ECO:0007669"/>
    <property type="project" value="TreeGrafter"/>
</dbReference>
<dbReference type="PANTHER" id="PTHR30469:SF15">
    <property type="entry name" value="HLYD FAMILY OF SECRETION PROTEINS"/>
    <property type="match status" value="1"/>
</dbReference>
<dbReference type="InterPro" id="IPR058625">
    <property type="entry name" value="MdtA-like_BSH"/>
</dbReference>
<dbReference type="Pfam" id="PF25917">
    <property type="entry name" value="BSH_RND"/>
    <property type="match status" value="1"/>
</dbReference>
<keyword evidence="2" id="KW-0175">Coiled coil</keyword>
<evidence type="ECO:0000259" key="3">
    <source>
        <dbReference type="Pfam" id="PF25917"/>
    </source>
</evidence>
<proteinExistence type="inferred from homology"/>
<evidence type="ECO:0000256" key="1">
    <source>
        <dbReference type="ARBA" id="ARBA00009477"/>
    </source>
</evidence>
<protein>
    <submittedName>
        <fullName evidence="4">Secretion protein HlyD</fullName>
    </submittedName>
</protein>
<dbReference type="AlphaFoldDB" id="A4BG78"/>
<dbReference type="RefSeq" id="WP_008047762.1">
    <property type="nucleotide sequence ID" value="NZ_CH724154.1"/>
</dbReference>
<dbReference type="Gene3D" id="1.10.287.470">
    <property type="entry name" value="Helix hairpin bin"/>
    <property type="match status" value="1"/>
</dbReference>
<dbReference type="STRING" id="314283.MED297_04367"/>
<keyword evidence="5" id="KW-1185">Reference proteome</keyword>
<dbReference type="PANTHER" id="PTHR30469">
    <property type="entry name" value="MULTIDRUG RESISTANCE PROTEIN MDTA"/>
    <property type="match status" value="1"/>
</dbReference>
<gene>
    <name evidence="4" type="ORF">MED297_04367</name>
</gene>
<evidence type="ECO:0000313" key="5">
    <source>
        <dbReference type="Proteomes" id="UP000005953"/>
    </source>
</evidence>
<accession>A4BG78</accession>
<dbReference type="Proteomes" id="UP000005953">
    <property type="component" value="Unassembled WGS sequence"/>
</dbReference>
<sequence length="419" mass="45565">MVIRWKPVIFPVLVVLIGVGVGGWMVSRPASSLAFAEENLDVDPLADAPTVQTLTPINDRYAPQLQLYSQLQSRQQVVVSSPVGADIEAVSVREGSVVEAGDVLVQLDPTALQRQVDQLNARLLDVQARRASEQTQHENNLRALDVEEQLVAIAQRSVDRIQNLQSQNLTSAAELENAERTLQTQLLSLNNRQAAIERFPLTDQQYQAQLIELNSQLDTAKEQLADATVRAAFAAEVSQVQVQAGGSVSAGAPLLTLVNTEQQELVAWVSANALESVESLSDLSGQLQLGNGALPVRFSHADPAASAGSLRLYFETVSGERSLVLNRYYRMWVDLPATQAFAVPESSVYSNRFVYTVADNRLQRQSVTVVGERYQDGQLWRLVQGDLQDTTVLVTRLQNAAQGLAVRTAGVSGSLAAAE</sequence>
<reference evidence="4 5" key="1">
    <citation type="submission" date="2006-02" db="EMBL/GenBank/DDBJ databases">
        <authorList>
            <person name="Pinhassi J."/>
            <person name="Pedros-Alio C."/>
            <person name="Ferriera S."/>
            <person name="Johnson J."/>
            <person name="Kravitz S."/>
            <person name="Halpern A."/>
            <person name="Remington K."/>
            <person name="Beeson K."/>
            <person name="Tran B."/>
            <person name="Rogers Y.-H."/>
            <person name="Friedman R."/>
            <person name="Venter J.C."/>
        </authorList>
    </citation>
    <scope>NUCLEOTIDE SEQUENCE [LARGE SCALE GENOMIC DNA]</scope>
    <source>
        <strain evidence="4 5">MED297</strain>
    </source>
</reference>
<organism evidence="4 5">
    <name type="scientific">Reinekea blandensis MED297</name>
    <dbReference type="NCBI Taxonomy" id="314283"/>
    <lineage>
        <taxon>Bacteria</taxon>
        <taxon>Pseudomonadati</taxon>
        <taxon>Pseudomonadota</taxon>
        <taxon>Gammaproteobacteria</taxon>
        <taxon>Oceanospirillales</taxon>
        <taxon>Saccharospirillaceae</taxon>
        <taxon>Reinekea</taxon>
    </lineage>
</organism>
<dbReference type="Gene3D" id="2.40.50.100">
    <property type="match status" value="1"/>
</dbReference>
<dbReference type="Gene3D" id="2.40.30.170">
    <property type="match status" value="1"/>
</dbReference>